<evidence type="ECO:0000256" key="1">
    <source>
        <dbReference type="ARBA" id="ARBA00022553"/>
    </source>
</evidence>
<dbReference type="Pfam" id="PF00072">
    <property type="entry name" value="Response_reg"/>
    <property type="match status" value="1"/>
</dbReference>
<dbReference type="PANTHER" id="PTHR43214">
    <property type="entry name" value="TWO-COMPONENT RESPONSE REGULATOR"/>
    <property type="match status" value="1"/>
</dbReference>
<feature type="domain" description="HTH luxR-type" evidence="4">
    <location>
        <begin position="148"/>
        <end position="213"/>
    </location>
</feature>
<dbReference type="GO" id="GO:0006355">
    <property type="term" value="P:regulation of DNA-templated transcription"/>
    <property type="evidence" value="ECO:0007669"/>
    <property type="project" value="InterPro"/>
</dbReference>
<keyword evidence="2 6" id="KW-0238">DNA-binding</keyword>
<keyword evidence="1 3" id="KW-0597">Phosphoprotein</keyword>
<dbReference type="InterPro" id="IPR011006">
    <property type="entry name" value="CheY-like_superfamily"/>
</dbReference>
<feature type="domain" description="Response regulatory" evidence="5">
    <location>
        <begin position="8"/>
        <end position="124"/>
    </location>
</feature>
<dbReference type="Gene3D" id="3.40.50.2300">
    <property type="match status" value="1"/>
</dbReference>
<dbReference type="EMBL" id="BAZW01000003">
    <property type="protein sequence ID" value="GAO28567.1"/>
    <property type="molecule type" value="Genomic_DNA"/>
</dbReference>
<dbReference type="InterPro" id="IPR016032">
    <property type="entry name" value="Sig_transdc_resp-reg_C-effctor"/>
</dbReference>
<evidence type="ECO:0000259" key="4">
    <source>
        <dbReference type="PROSITE" id="PS50043"/>
    </source>
</evidence>
<dbReference type="SMART" id="SM00448">
    <property type="entry name" value="REC"/>
    <property type="match status" value="1"/>
</dbReference>
<dbReference type="PRINTS" id="PR00038">
    <property type="entry name" value="HTHLUXR"/>
</dbReference>
<dbReference type="PROSITE" id="PS00622">
    <property type="entry name" value="HTH_LUXR_1"/>
    <property type="match status" value="1"/>
</dbReference>
<dbReference type="SUPFAM" id="SSF52172">
    <property type="entry name" value="CheY-like"/>
    <property type="match status" value="1"/>
</dbReference>
<gene>
    <name evidence="6" type="ORF">JCM15548_1677</name>
</gene>
<name>A0A0E9LSL9_9BACT</name>
<dbReference type="SUPFAM" id="SSF46894">
    <property type="entry name" value="C-terminal effector domain of the bipartite response regulators"/>
    <property type="match status" value="1"/>
</dbReference>
<dbReference type="PANTHER" id="PTHR43214:SF43">
    <property type="entry name" value="TWO-COMPONENT RESPONSE REGULATOR"/>
    <property type="match status" value="1"/>
</dbReference>
<accession>A0A0E9LSL9</accession>
<feature type="modified residue" description="4-aspartylphosphate" evidence="3">
    <location>
        <position position="59"/>
    </location>
</feature>
<dbReference type="OrthoDB" id="9797341at2"/>
<evidence type="ECO:0000256" key="3">
    <source>
        <dbReference type="PROSITE-ProRule" id="PRU00169"/>
    </source>
</evidence>
<dbReference type="InterPro" id="IPR058245">
    <property type="entry name" value="NreC/VraR/RcsB-like_REC"/>
</dbReference>
<evidence type="ECO:0000313" key="7">
    <source>
        <dbReference type="Proteomes" id="UP000032900"/>
    </source>
</evidence>
<sequence>MENNQHISLFLVDDHTLFLNGLKSLLDPLPEFSVVGEAYNGKEFLAKFEAVAPDVVLMDISMPEMDGIEASRKALEINPDLKIITLSMYGDQEYYTKMLETGVRGFVLKDSDIQEVKTAIQTVADGGNYFSRQLLRGLILARKETSGSNTDEDQLSERELEVLIEICQGFSNNEIADKLFISKRTVEKHRANILLKTGCKNTASLVVFAIRNHLVEV</sequence>
<dbReference type="RefSeq" id="WP_062122357.1">
    <property type="nucleotide sequence ID" value="NZ_BAZW01000003.1"/>
</dbReference>
<proteinExistence type="predicted"/>
<dbReference type="CDD" id="cd06170">
    <property type="entry name" value="LuxR_C_like"/>
    <property type="match status" value="1"/>
</dbReference>
<dbReference type="GO" id="GO:0003677">
    <property type="term" value="F:DNA binding"/>
    <property type="evidence" value="ECO:0007669"/>
    <property type="project" value="UniProtKB-KW"/>
</dbReference>
<dbReference type="GO" id="GO:0000160">
    <property type="term" value="P:phosphorelay signal transduction system"/>
    <property type="evidence" value="ECO:0007669"/>
    <property type="project" value="InterPro"/>
</dbReference>
<dbReference type="Pfam" id="PF00196">
    <property type="entry name" value="GerE"/>
    <property type="match status" value="1"/>
</dbReference>
<dbReference type="InterPro" id="IPR000792">
    <property type="entry name" value="Tscrpt_reg_LuxR_C"/>
</dbReference>
<dbReference type="AlphaFoldDB" id="A0A0E9LSL9"/>
<reference evidence="6 7" key="1">
    <citation type="journal article" date="2015" name="Microbes Environ.">
        <title>Distribution and evolution of nitrogen fixation genes in the phylum bacteroidetes.</title>
        <authorList>
            <person name="Inoue J."/>
            <person name="Oshima K."/>
            <person name="Suda W."/>
            <person name="Sakamoto M."/>
            <person name="Iino T."/>
            <person name="Noda S."/>
            <person name="Hongoh Y."/>
            <person name="Hattori M."/>
            <person name="Ohkuma M."/>
        </authorList>
    </citation>
    <scope>NUCLEOTIDE SEQUENCE [LARGE SCALE GENOMIC DNA]</scope>
    <source>
        <strain evidence="6">JCM 15548</strain>
    </source>
</reference>
<dbReference type="InterPro" id="IPR001789">
    <property type="entry name" value="Sig_transdc_resp-reg_receiver"/>
</dbReference>
<organism evidence="6 7">
    <name type="scientific">Geofilum rubicundum JCM 15548</name>
    <dbReference type="NCBI Taxonomy" id="1236989"/>
    <lineage>
        <taxon>Bacteria</taxon>
        <taxon>Pseudomonadati</taxon>
        <taxon>Bacteroidota</taxon>
        <taxon>Bacteroidia</taxon>
        <taxon>Marinilabiliales</taxon>
        <taxon>Marinilabiliaceae</taxon>
        <taxon>Geofilum</taxon>
    </lineage>
</organism>
<comment type="caution">
    <text evidence="6">The sequence shown here is derived from an EMBL/GenBank/DDBJ whole genome shotgun (WGS) entry which is preliminary data.</text>
</comment>
<dbReference type="Proteomes" id="UP000032900">
    <property type="component" value="Unassembled WGS sequence"/>
</dbReference>
<dbReference type="CDD" id="cd17535">
    <property type="entry name" value="REC_NarL-like"/>
    <property type="match status" value="1"/>
</dbReference>
<dbReference type="PROSITE" id="PS50043">
    <property type="entry name" value="HTH_LUXR_2"/>
    <property type="match status" value="1"/>
</dbReference>
<evidence type="ECO:0000313" key="6">
    <source>
        <dbReference type="EMBL" id="GAO28567.1"/>
    </source>
</evidence>
<dbReference type="InterPro" id="IPR039420">
    <property type="entry name" value="WalR-like"/>
</dbReference>
<dbReference type="STRING" id="1236989.JCM15548_1677"/>
<evidence type="ECO:0000256" key="2">
    <source>
        <dbReference type="ARBA" id="ARBA00023125"/>
    </source>
</evidence>
<keyword evidence="7" id="KW-1185">Reference proteome</keyword>
<dbReference type="PROSITE" id="PS50110">
    <property type="entry name" value="RESPONSE_REGULATORY"/>
    <property type="match status" value="1"/>
</dbReference>
<evidence type="ECO:0000259" key="5">
    <source>
        <dbReference type="PROSITE" id="PS50110"/>
    </source>
</evidence>
<protein>
    <submittedName>
        <fullName evidence="6">DNA-binding response regulator, LuxR family</fullName>
    </submittedName>
</protein>
<dbReference type="SMART" id="SM00421">
    <property type="entry name" value="HTH_LUXR"/>
    <property type="match status" value="1"/>
</dbReference>